<dbReference type="GO" id="GO:0030627">
    <property type="term" value="F:pre-mRNA 5'-splice site binding"/>
    <property type="evidence" value="ECO:0007669"/>
    <property type="project" value="TreeGrafter"/>
</dbReference>
<dbReference type="InterPro" id="IPR011990">
    <property type="entry name" value="TPR-like_helical_dom_sf"/>
</dbReference>
<name>A0AAN8EK79_9EURO</name>
<dbReference type="Pfam" id="PF23241">
    <property type="entry name" value="HAT_PRP39_C"/>
    <property type="match status" value="1"/>
</dbReference>
<comment type="subcellular location">
    <subcellularLocation>
        <location evidence="1">Nucleus</location>
    </subcellularLocation>
</comment>
<organism evidence="7 8">
    <name type="scientific">Knufia fluminis</name>
    <dbReference type="NCBI Taxonomy" id="191047"/>
    <lineage>
        <taxon>Eukaryota</taxon>
        <taxon>Fungi</taxon>
        <taxon>Dikarya</taxon>
        <taxon>Ascomycota</taxon>
        <taxon>Pezizomycotina</taxon>
        <taxon>Eurotiomycetes</taxon>
        <taxon>Chaetothyriomycetidae</taxon>
        <taxon>Chaetothyriales</taxon>
        <taxon>Trichomeriaceae</taxon>
        <taxon>Knufia</taxon>
    </lineage>
</organism>
<keyword evidence="5" id="KW-0539">Nucleus</keyword>
<dbReference type="GO" id="GO:0005685">
    <property type="term" value="C:U1 snRNP"/>
    <property type="evidence" value="ECO:0007669"/>
    <property type="project" value="TreeGrafter"/>
</dbReference>
<dbReference type="SMART" id="SM00386">
    <property type="entry name" value="HAT"/>
    <property type="match status" value="7"/>
</dbReference>
<evidence type="ECO:0000256" key="1">
    <source>
        <dbReference type="ARBA" id="ARBA00004123"/>
    </source>
</evidence>
<sequence length="557" mass="64791">MDAYGDEDSVELKKLLVEVEDDPDNFETWEKLVRCGEGLEGGINRNSSSQAITSVRNVYDRFLAKFPLFFGYWKKYADLEFSIAGTEAAELVYERGVSSITNSVDLWTNYCSFKTETSHDPDVIRELFERGATCVGLDFLAHPFWDKYIEFEERMEQHDRIFAVLDRVIHIPMHQYARYFEKYRTMAQSRPLTAIVSTGLLTKLQMDLENEGAGYKAGRSQMEFERDLRARIDQHHLQFFHQTQAETTKRWQYESEIKRPYFHVTDLDESQVVNWRKYLDFEESEGDFARIQFLYERCLVTCAQHEEFWLRYARWMSAQPNKQEEVRNIYQRASCFYVPIALPAVRLQYAYFEEMQGRVSVAKDIHEAILLQLSGHVETIVSWANTCRRHDGLDAAIAVYKSQLDSPHVENSTKAAVVAEWARLTWRTKGSTDEARQIFKKHQSHYLDSPTFWTSFLRFEIDQPATPDTEKAHHDHMKKVVDDVLHKTKLATNVVQELVTMYMSYLLERGTKDAAKEYMEMDQEINGPVSVQKVLKGKSAEVHSMGKGAGLVNGRGR</sequence>
<evidence type="ECO:0000256" key="2">
    <source>
        <dbReference type="ARBA" id="ARBA00022664"/>
    </source>
</evidence>
<reference evidence="7 8" key="1">
    <citation type="submission" date="2022-12" db="EMBL/GenBank/DDBJ databases">
        <title>Genomic features and morphological characterization of a novel Knufia sp. strain isolated from spacecraft assembly facility.</title>
        <authorList>
            <person name="Teixeira M."/>
            <person name="Chander A.M."/>
            <person name="Stajich J.E."/>
            <person name="Venkateswaran K."/>
        </authorList>
    </citation>
    <scope>NUCLEOTIDE SEQUENCE [LARGE SCALE GENOMIC DNA]</scope>
    <source>
        <strain evidence="7 8">FJI-L2-BK-P2</strain>
    </source>
</reference>
<evidence type="ECO:0000256" key="3">
    <source>
        <dbReference type="ARBA" id="ARBA00022737"/>
    </source>
</evidence>
<dbReference type="Gene3D" id="1.25.40.10">
    <property type="entry name" value="Tetratricopeptide repeat domain"/>
    <property type="match status" value="2"/>
</dbReference>
<protein>
    <recommendedName>
        <fullName evidence="9">Pre-mRNA-processing factor 39</fullName>
    </recommendedName>
</protein>
<dbReference type="GO" id="GO:0000243">
    <property type="term" value="C:commitment complex"/>
    <property type="evidence" value="ECO:0007669"/>
    <property type="project" value="TreeGrafter"/>
</dbReference>
<keyword evidence="3" id="KW-0677">Repeat</keyword>
<dbReference type="InterPro" id="IPR003107">
    <property type="entry name" value="HAT"/>
</dbReference>
<evidence type="ECO:0000256" key="5">
    <source>
        <dbReference type="ARBA" id="ARBA00023242"/>
    </source>
</evidence>
<evidence type="ECO:0008006" key="9">
    <source>
        <dbReference type="Google" id="ProtNLM"/>
    </source>
</evidence>
<proteinExistence type="inferred from homology"/>
<dbReference type="FunFam" id="1.25.40.10:FF:000451">
    <property type="entry name" value="mRNA splicing protein (Prp39), putative"/>
    <property type="match status" value="1"/>
</dbReference>
<evidence type="ECO:0000256" key="4">
    <source>
        <dbReference type="ARBA" id="ARBA00023187"/>
    </source>
</evidence>
<gene>
    <name evidence="7" type="ORF">OHC33_006284</name>
</gene>
<comment type="caution">
    <text evidence="7">The sequence shown here is derived from an EMBL/GenBank/DDBJ whole genome shotgun (WGS) entry which is preliminary data.</text>
</comment>
<dbReference type="PANTHER" id="PTHR17204">
    <property type="entry name" value="PRE-MRNA PROCESSING PROTEIN PRP39-RELATED"/>
    <property type="match status" value="1"/>
</dbReference>
<evidence type="ECO:0000256" key="6">
    <source>
        <dbReference type="ARBA" id="ARBA00038019"/>
    </source>
</evidence>
<dbReference type="Pfam" id="PF23240">
    <property type="entry name" value="HAT_PRP39_N"/>
    <property type="match status" value="1"/>
</dbReference>
<keyword evidence="4" id="KW-0508">mRNA splicing</keyword>
<dbReference type="Proteomes" id="UP001316803">
    <property type="component" value="Unassembled WGS sequence"/>
</dbReference>
<evidence type="ECO:0000313" key="7">
    <source>
        <dbReference type="EMBL" id="KAK5952692.1"/>
    </source>
</evidence>
<dbReference type="GO" id="GO:0071004">
    <property type="term" value="C:U2-type prespliceosome"/>
    <property type="evidence" value="ECO:0007669"/>
    <property type="project" value="TreeGrafter"/>
</dbReference>
<dbReference type="PANTHER" id="PTHR17204:SF5">
    <property type="entry name" value="PRE-MRNA-PROCESSING FACTOR 39"/>
    <property type="match status" value="1"/>
</dbReference>
<dbReference type="AlphaFoldDB" id="A0AAN8EK79"/>
<keyword evidence="2" id="KW-0507">mRNA processing</keyword>
<dbReference type="InterPro" id="IPR059164">
    <property type="entry name" value="HAT_PRP39_C"/>
</dbReference>
<dbReference type="EMBL" id="JAKLMC020000014">
    <property type="protein sequence ID" value="KAK5952692.1"/>
    <property type="molecule type" value="Genomic_DNA"/>
</dbReference>
<dbReference type="GO" id="GO:0000395">
    <property type="term" value="P:mRNA 5'-splice site recognition"/>
    <property type="evidence" value="ECO:0007669"/>
    <property type="project" value="TreeGrafter"/>
</dbReference>
<comment type="similarity">
    <text evidence="6">Belongs to the PRP39 family.</text>
</comment>
<dbReference type="FunFam" id="1.25.40.10:FF:000064">
    <property type="entry name" value="Putative pre-mrna-processing factor 39"/>
    <property type="match status" value="1"/>
</dbReference>
<evidence type="ECO:0000313" key="8">
    <source>
        <dbReference type="Proteomes" id="UP001316803"/>
    </source>
</evidence>
<keyword evidence="8" id="KW-1185">Reference proteome</keyword>
<dbReference type="SUPFAM" id="SSF48452">
    <property type="entry name" value="TPR-like"/>
    <property type="match status" value="1"/>
</dbReference>
<accession>A0AAN8EK79</accession>